<dbReference type="InterPro" id="IPR027469">
    <property type="entry name" value="Cation_efflux_TMD_sf"/>
</dbReference>
<dbReference type="AlphaFoldDB" id="A0A0N8HKP3"/>
<feature type="transmembrane region" description="Helical" evidence="6">
    <location>
        <begin position="119"/>
        <end position="143"/>
    </location>
</feature>
<feature type="transmembrane region" description="Helical" evidence="6">
    <location>
        <begin position="164"/>
        <end position="182"/>
    </location>
</feature>
<dbReference type="InterPro" id="IPR002524">
    <property type="entry name" value="Cation_efflux"/>
</dbReference>
<keyword evidence="3" id="KW-0406">Ion transport</keyword>
<sequence length="288" mass="31779">MGHGHHHHHHHDTNNQSTRQLMLAVAINVLLTVAQVIGGLVSGSLSLIADALHNLSDASSLFIALIARKIGAKPANDRYQYGYKRAEILATLFNSLSLIVIGGYLIVEAISNYLNPEPIDGWIIIWVAGFALVVDLVTALLTYKAGAKDSMNIRAAFIHNVSDALASVVVIIAGTLIILYQWYIVDLIATMLISLYVIYHGVLLLIASSKILMQAAPDNFALTAAITELKTQFAITDIDYLKTWQIDDHHVHCELKFSAKHNINNDEIRHFLHDNFAIESCTIEQVLV</sequence>
<feature type="domain" description="Cation efflux protein transmembrane" evidence="7">
    <location>
        <begin position="21"/>
        <end position="213"/>
    </location>
</feature>
<keyword evidence="3" id="KW-0864">Zinc transport</keyword>
<evidence type="ECO:0000313" key="8">
    <source>
        <dbReference type="EMBL" id="KPM84440.1"/>
    </source>
</evidence>
<evidence type="ECO:0000256" key="4">
    <source>
        <dbReference type="ARBA" id="ARBA00022989"/>
    </source>
</evidence>
<keyword evidence="5 6" id="KW-0472">Membrane</keyword>
<evidence type="ECO:0000256" key="6">
    <source>
        <dbReference type="SAM" id="Phobius"/>
    </source>
</evidence>
<feature type="transmembrane region" description="Helical" evidence="6">
    <location>
        <begin position="188"/>
        <end position="207"/>
    </location>
</feature>
<dbReference type="PANTHER" id="PTHR11562">
    <property type="entry name" value="CATION EFFLUX PROTEIN/ ZINC TRANSPORTER"/>
    <property type="match status" value="1"/>
</dbReference>
<name>A0A0N8HKP3_9GAMM</name>
<gene>
    <name evidence="8" type="ORF">AOG27_05970</name>
</gene>
<feature type="transmembrane region" description="Helical" evidence="6">
    <location>
        <begin position="88"/>
        <end position="107"/>
    </location>
</feature>
<keyword evidence="4 6" id="KW-1133">Transmembrane helix</keyword>
<dbReference type="OrthoDB" id="9809646at2"/>
<proteinExistence type="predicted"/>
<feature type="transmembrane region" description="Helical" evidence="6">
    <location>
        <begin position="21"/>
        <end position="41"/>
    </location>
</feature>
<keyword evidence="3" id="KW-0813">Transport</keyword>
<dbReference type="RefSeq" id="WP_054552099.1">
    <property type="nucleotide sequence ID" value="NZ_LJTC01000003.1"/>
</dbReference>
<dbReference type="GO" id="GO:0005886">
    <property type="term" value="C:plasma membrane"/>
    <property type="evidence" value="ECO:0007669"/>
    <property type="project" value="TreeGrafter"/>
</dbReference>
<evidence type="ECO:0000313" key="9">
    <source>
        <dbReference type="Proteomes" id="UP000050378"/>
    </source>
</evidence>
<organism evidence="8 9">
    <name type="scientific">Pseudoalteromonas lipolytica</name>
    <dbReference type="NCBI Taxonomy" id="570156"/>
    <lineage>
        <taxon>Bacteria</taxon>
        <taxon>Pseudomonadati</taxon>
        <taxon>Pseudomonadota</taxon>
        <taxon>Gammaproteobacteria</taxon>
        <taxon>Alteromonadales</taxon>
        <taxon>Pseudoalteromonadaceae</taxon>
        <taxon>Pseudoalteromonas</taxon>
    </lineage>
</organism>
<keyword evidence="2 6" id="KW-0812">Transmembrane</keyword>
<dbReference type="InterPro" id="IPR058533">
    <property type="entry name" value="Cation_efflux_TM"/>
</dbReference>
<dbReference type="GO" id="GO:0005385">
    <property type="term" value="F:zinc ion transmembrane transporter activity"/>
    <property type="evidence" value="ECO:0007669"/>
    <property type="project" value="TreeGrafter"/>
</dbReference>
<dbReference type="Proteomes" id="UP000050378">
    <property type="component" value="Unassembled WGS sequence"/>
</dbReference>
<dbReference type="Gene3D" id="1.20.1510.10">
    <property type="entry name" value="Cation efflux protein transmembrane domain"/>
    <property type="match status" value="1"/>
</dbReference>
<protein>
    <submittedName>
        <fullName evidence="8">Cation transporter</fullName>
    </submittedName>
</protein>
<evidence type="ECO:0000256" key="5">
    <source>
        <dbReference type="ARBA" id="ARBA00023136"/>
    </source>
</evidence>
<dbReference type="PANTHER" id="PTHR11562:SF17">
    <property type="entry name" value="RE54080P-RELATED"/>
    <property type="match status" value="1"/>
</dbReference>
<keyword evidence="3" id="KW-0862">Zinc</keyword>
<evidence type="ECO:0000259" key="7">
    <source>
        <dbReference type="Pfam" id="PF01545"/>
    </source>
</evidence>
<dbReference type="STRING" id="570156.AOG27_05970"/>
<dbReference type="NCBIfam" id="TIGR01297">
    <property type="entry name" value="CDF"/>
    <property type="match status" value="1"/>
</dbReference>
<evidence type="ECO:0000256" key="1">
    <source>
        <dbReference type="ARBA" id="ARBA00004141"/>
    </source>
</evidence>
<dbReference type="SUPFAM" id="SSF161111">
    <property type="entry name" value="Cation efflux protein transmembrane domain-like"/>
    <property type="match status" value="1"/>
</dbReference>
<dbReference type="Pfam" id="PF01545">
    <property type="entry name" value="Cation_efflux"/>
    <property type="match status" value="1"/>
</dbReference>
<comment type="subcellular location">
    <subcellularLocation>
        <location evidence="1">Membrane</location>
        <topology evidence="1">Multi-pass membrane protein</topology>
    </subcellularLocation>
</comment>
<dbReference type="PATRIC" id="fig|570156.3.peg.2180"/>
<evidence type="ECO:0000256" key="3">
    <source>
        <dbReference type="ARBA" id="ARBA00022906"/>
    </source>
</evidence>
<dbReference type="EMBL" id="LJTC01000003">
    <property type="protein sequence ID" value="KPM84440.1"/>
    <property type="molecule type" value="Genomic_DNA"/>
</dbReference>
<comment type="caution">
    <text evidence="8">The sequence shown here is derived from an EMBL/GenBank/DDBJ whole genome shotgun (WGS) entry which is preliminary data.</text>
</comment>
<evidence type="ECO:0000256" key="2">
    <source>
        <dbReference type="ARBA" id="ARBA00022692"/>
    </source>
</evidence>
<accession>A0A0N8HKP3</accession>
<reference evidence="8 9" key="1">
    <citation type="submission" date="2015-09" db="EMBL/GenBank/DDBJ databases">
        <title>Draft Genome Sequence of Pseudoalteromonas lipolytica UCD-48B.</title>
        <authorList>
            <person name="Krusor M."/>
            <person name="Coil D.A."/>
            <person name="Lang J.M."/>
            <person name="Eisen J.A."/>
            <person name="Alexiev A."/>
        </authorList>
    </citation>
    <scope>NUCLEOTIDE SEQUENCE [LARGE SCALE GENOMIC DNA]</scope>
    <source>
        <strain evidence="8 9">UCD-48B</strain>
    </source>
</reference>
<dbReference type="InterPro" id="IPR050681">
    <property type="entry name" value="CDF/SLC30A"/>
</dbReference>